<evidence type="ECO:0000256" key="5">
    <source>
        <dbReference type="ARBA" id="ARBA00023098"/>
    </source>
</evidence>
<dbReference type="RefSeq" id="XP_026277182.1">
    <property type="nucleotide sequence ID" value="XM_026421397.2"/>
</dbReference>
<dbReference type="AlphaFoldDB" id="A0A6J1S821"/>
<dbReference type="Pfam" id="PF00561">
    <property type="entry name" value="Abhydrolase_1"/>
    <property type="match status" value="1"/>
</dbReference>
<feature type="chain" id="PRO_5026973172" evidence="8">
    <location>
        <begin position="23"/>
        <end position="444"/>
    </location>
</feature>
<dbReference type="OrthoDB" id="6502774at2759"/>
<evidence type="ECO:0000256" key="4">
    <source>
        <dbReference type="ARBA" id="ARBA00022963"/>
    </source>
</evidence>
<sequence length="444" mass="49798">MRPLCFNMRWAVVFLLVTGSEALPPAYSIALTNVLSNLLRRATRDTPVAGMAPKTENIPKELAHLRPTTDLISKLGLPAEGHYVTTEDGYTLRMDRIPRPGSPVAFLGNVLSCSSACFVALGRDSIASRLYDAGYDVWLGNWRGSGLSLKHKYLKPSQREFWNFGFHEHGSMDLPAMVDYILGVTREPSLTFIGHSMGSTAFLVTAAVRPEYDKLINGAFLMGPVGDLSHHNNSALLKTVHSIENSTAKALPLQFPGSDFMIRYLGGMFCRFNVPSLAQNEPNKRCPLLRAVGDMMGGAGYVVYPVDLQYYAPSGISMGEVNHYAQLSNPGWTGFRKYNYGRRKNREIYGQDVPPDYDLTKSRTPVYVYTGKTDVWTPPQAINQLHTSFKNFRRAFEMPDKVFGHFDFVLNPTRAPVLYDLILQDMKELRDEQYFIGNRKRSAN</sequence>
<evidence type="ECO:0000259" key="10">
    <source>
        <dbReference type="Pfam" id="PF04083"/>
    </source>
</evidence>
<keyword evidence="3" id="KW-0378">Hydrolase</keyword>
<dbReference type="InterPro" id="IPR006693">
    <property type="entry name" value="AB_hydrolase_lipase"/>
</dbReference>
<keyword evidence="5" id="KW-0443">Lipid metabolism</keyword>
<proteinExistence type="inferred from homology"/>
<dbReference type="PIRSF" id="PIRSF000862">
    <property type="entry name" value="Steryl_ester_lip"/>
    <property type="match status" value="1"/>
</dbReference>
<evidence type="ECO:0000256" key="1">
    <source>
        <dbReference type="ARBA" id="ARBA00010701"/>
    </source>
</evidence>
<evidence type="ECO:0000313" key="11">
    <source>
        <dbReference type="Proteomes" id="UP000504606"/>
    </source>
</evidence>
<dbReference type="Proteomes" id="UP000504606">
    <property type="component" value="Unplaced"/>
</dbReference>
<dbReference type="GO" id="GO:0016042">
    <property type="term" value="P:lipid catabolic process"/>
    <property type="evidence" value="ECO:0007669"/>
    <property type="project" value="UniProtKB-KW"/>
</dbReference>
<dbReference type="InterPro" id="IPR025483">
    <property type="entry name" value="Lipase_euk"/>
</dbReference>
<dbReference type="GO" id="GO:0016788">
    <property type="term" value="F:hydrolase activity, acting on ester bonds"/>
    <property type="evidence" value="ECO:0007669"/>
    <property type="project" value="InterPro"/>
</dbReference>
<name>A0A6J1S821_FRAOC</name>
<dbReference type="PANTHER" id="PTHR11005">
    <property type="entry name" value="LYSOSOMAL ACID LIPASE-RELATED"/>
    <property type="match status" value="1"/>
</dbReference>
<dbReference type="Gene3D" id="3.40.50.1820">
    <property type="entry name" value="alpha/beta hydrolase"/>
    <property type="match status" value="1"/>
</dbReference>
<dbReference type="SUPFAM" id="SSF53474">
    <property type="entry name" value="alpha/beta-Hydrolases"/>
    <property type="match status" value="1"/>
</dbReference>
<feature type="domain" description="Partial AB-hydrolase lipase" evidence="10">
    <location>
        <begin position="68"/>
        <end position="120"/>
    </location>
</feature>
<keyword evidence="6" id="KW-0325">Glycoprotein</keyword>
<feature type="active site" description="Charge relay system" evidence="7">
    <location>
        <position position="405"/>
    </location>
</feature>
<dbReference type="InterPro" id="IPR029058">
    <property type="entry name" value="AB_hydrolase_fold"/>
</dbReference>
<evidence type="ECO:0000256" key="8">
    <source>
        <dbReference type="SAM" id="SignalP"/>
    </source>
</evidence>
<evidence type="ECO:0000256" key="6">
    <source>
        <dbReference type="ARBA" id="ARBA00023180"/>
    </source>
</evidence>
<dbReference type="FunFam" id="3.40.50.1820:FF:000057">
    <property type="entry name" value="Lipase"/>
    <property type="match status" value="1"/>
</dbReference>
<protein>
    <submittedName>
        <fullName evidence="12">Lipase 3-like</fullName>
    </submittedName>
</protein>
<dbReference type="InterPro" id="IPR000073">
    <property type="entry name" value="AB_hydrolase_1"/>
</dbReference>
<keyword evidence="2 8" id="KW-0732">Signal</keyword>
<dbReference type="KEGG" id="foc:113205686"/>
<feature type="active site" description="Charge relay system" evidence="7">
    <location>
        <position position="374"/>
    </location>
</feature>
<comment type="similarity">
    <text evidence="1">Belongs to the AB hydrolase superfamily. Lipase family.</text>
</comment>
<dbReference type="Pfam" id="PF04083">
    <property type="entry name" value="Abhydro_lipase"/>
    <property type="match status" value="1"/>
</dbReference>
<reference evidence="12" key="1">
    <citation type="submission" date="2025-08" db="UniProtKB">
        <authorList>
            <consortium name="RefSeq"/>
        </authorList>
    </citation>
    <scope>IDENTIFICATION</scope>
    <source>
        <tissue evidence="12">Whole organism</tissue>
    </source>
</reference>
<evidence type="ECO:0000313" key="12">
    <source>
        <dbReference type="RefSeq" id="XP_026277182.1"/>
    </source>
</evidence>
<keyword evidence="4" id="KW-0442">Lipid degradation</keyword>
<gene>
    <name evidence="12" type="primary">LOC113205686</name>
</gene>
<evidence type="ECO:0000256" key="3">
    <source>
        <dbReference type="ARBA" id="ARBA00022801"/>
    </source>
</evidence>
<dbReference type="GeneID" id="113205686"/>
<feature type="signal peptide" evidence="8">
    <location>
        <begin position="1"/>
        <end position="22"/>
    </location>
</feature>
<feature type="domain" description="AB hydrolase-1" evidence="9">
    <location>
        <begin position="126"/>
        <end position="411"/>
    </location>
</feature>
<evidence type="ECO:0000256" key="2">
    <source>
        <dbReference type="ARBA" id="ARBA00022729"/>
    </source>
</evidence>
<evidence type="ECO:0000256" key="7">
    <source>
        <dbReference type="PIRSR" id="PIRSR000862-1"/>
    </source>
</evidence>
<accession>A0A6J1S821</accession>
<organism evidence="11 12">
    <name type="scientific">Frankliniella occidentalis</name>
    <name type="common">Western flower thrips</name>
    <name type="synonym">Euthrips occidentalis</name>
    <dbReference type="NCBI Taxonomy" id="133901"/>
    <lineage>
        <taxon>Eukaryota</taxon>
        <taxon>Metazoa</taxon>
        <taxon>Ecdysozoa</taxon>
        <taxon>Arthropoda</taxon>
        <taxon>Hexapoda</taxon>
        <taxon>Insecta</taxon>
        <taxon>Pterygota</taxon>
        <taxon>Neoptera</taxon>
        <taxon>Paraneoptera</taxon>
        <taxon>Thysanoptera</taxon>
        <taxon>Terebrantia</taxon>
        <taxon>Thripoidea</taxon>
        <taxon>Thripidae</taxon>
        <taxon>Frankliniella</taxon>
    </lineage>
</organism>
<evidence type="ECO:0000259" key="9">
    <source>
        <dbReference type="Pfam" id="PF00561"/>
    </source>
</evidence>
<keyword evidence="11" id="KW-1185">Reference proteome</keyword>
<feature type="active site" description="Nucleophile" evidence="7">
    <location>
        <position position="196"/>
    </location>
</feature>